<evidence type="ECO:0000313" key="14">
    <source>
        <dbReference type="Proteomes" id="UP000433181"/>
    </source>
</evidence>
<keyword evidence="14" id="KW-1185">Reference proteome</keyword>
<dbReference type="Proteomes" id="UP000433181">
    <property type="component" value="Unassembled WGS sequence"/>
</dbReference>
<evidence type="ECO:0000256" key="3">
    <source>
        <dbReference type="ARBA" id="ARBA00022898"/>
    </source>
</evidence>
<dbReference type="GO" id="GO:0042823">
    <property type="term" value="P:pyridoxal phosphate biosynthetic process"/>
    <property type="evidence" value="ECO:0007669"/>
    <property type="project" value="UniProtKB-UniRule"/>
</dbReference>
<sequence length="199" mass="21920">MKIAVLALQGAFIEHEKVLSELGAECIELRNAEDLQQDFDALVLPGGESTVQGKLLRESGMFEPLKERIEAGMPVLATCAGMILLADHIADDDTRHFATIPMTVKRNAYGRQLGSFHAYGELETVGQVPMTFIRAPYVVSVEDGVEMLAQVDGRIVAVRYGNQLALAFHPELDADRQVHSLFTEMVEAYLHGSQQRHSA</sequence>
<keyword evidence="3 10" id="KW-0663">Pyridoxal phosphate</keyword>
<comment type="function">
    <text evidence="8 10">Catalyzes the hydrolysis of glutamine to glutamate and ammonia as part of the biosynthesis of pyridoxal 5'-phosphate. The resulting ammonia molecule is channeled to the active site of PdxS.</text>
</comment>
<dbReference type="Pfam" id="PF01174">
    <property type="entry name" value="SNO"/>
    <property type="match status" value="1"/>
</dbReference>
<dbReference type="SUPFAM" id="SSF52317">
    <property type="entry name" value="Class I glutamine amidotransferase-like"/>
    <property type="match status" value="1"/>
</dbReference>
<dbReference type="PROSITE" id="PS51130">
    <property type="entry name" value="PDXT_SNO_2"/>
    <property type="match status" value="1"/>
</dbReference>
<dbReference type="PANTHER" id="PTHR31559:SF0">
    <property type="entry name" value="PYRIDOXAL 5'-PHOSPHATE SYNTHASE SUBUNIT SNO1-RELATED"/>
    <property type="match status" value="1"/>
</dbReference>
<comment type="similarity">
    <text evidence="1 10">Belongs to the glutaminase PdxT/SNO family.</text>
</comment>
<dbReference type="HAMAP" id="MF_01615">
    <property type="entry name" value="PdxT"/>
    <property type="match status" value="1"/>
</dbReference>
<reference evidence="13 14" key="1">
    <citation type="submission" date="2019-08" db="EMBL/GenBank/DDBJ databases">
        <title>In-depth cultivation of the pig gut microbiome towards novel bacterial diversity and tailored functional studies.</title>
        <authorList>
            <person name="Wylensek D."/>
            <person name="Hitch T.C.A."/>
            <person name="Clavel T."/>
        </authorList>
    </citation>
    <scope>NUCLEOTIDE SEQUENCE [LARGE SCALE GENOMIC DNA]</scope>
    <source>
        <strain evidence="13 14">WCA-693-APC-5D-A</strain>
    </source>
</reference>
<dbReference type="PROSITE" id="PS01236">
    <property type="entry name" value="PDXT_SNO_1"/>
    <property type="match status" value="1"/>
</dbReference>
<comment type="subunit">
    <text evidence="9 10">In the presence of PdxS, forms a dodecamer of heterodimers. Only shows activity in the heterodimer.</text>
</comment>
<dbReference type="GO" id="GO:0008614">
    <property type="term" value="P:pyridoxine metabolic process"/>
    <property type="evidence" value="ECO:0007669"/>
    <property type="project" value="TreeGrafter"/>
</dbReference>
<evidence type="ECO:0000256" key="1">
    <source>
        <dbReference type="ARBA" id="ARBA00008345"/>
    </source>
</evidence>
<feature type="binding site" evidence="10 12">
    <location>
        <begin position="133"/>
        <end position="134"/>
    </location>
    <ligand>
        <name>L-glutamine</name>
        <dbReference type="ChEBI" id="CHEBI:58359"/>
    </ligand>
</feature>
<dbReference type="AlphaFoldDB" id="A0A6I2UFW0"/>
<dbReference type="InterPro" id="IPR029062">
    <property type="entry name" value="Class_I_gatase-like"/>
</dbReference>
<protein>
    <recommendedName>
        <fullName evidence="10">Pyridoxal 5'-phosphate synthase subunit PdxT</fullName>
        <ecNumber evidence="10">4.3.3.6</ecNumber>
    </recommendedName>
    <alternativeName>
        <fullName evidence="10">Pdx2</fullName>
    </alternativeName>
    <alternativeName>
        <fullName evidence="10">Pyridoxal 5'-phosphate synthase glutaminase subunit</fullName>
        <ecNumber evidence="10">3.5.1.2</ecNumber>
    </alternativeName>
</protein>
<feature type="binding site" evidence="10 12">
    <location>
        <begin position="47"/>
        <end position="49"/>
    </location>
    <ligand>
        <name>L-glutamine</name>
        <dbReference type="ChEBI" id="CHEBI:58359"/>
    </ligand>
</feature>
<evidence type="ECO:0000256" key="6">
    <source>
        <dbReference type="ARBA" id="ARBA00047992"/>
    </source>
</evidence>
<evidence type="ECO:0000256" key="4">
    <source>
        <dbReference type="ARBA" id="ARBA00022962"/>
    </source>
</evidence>
<name>A0A6I2UFW0_9FIRM</name>
<dbReference type="InterPro" id="IPR002161">
    <property type="entry name" value="PdxT/SNO"/>
</dbReference>
<feature type="active site" description="Charge relay system" evidence="10 11">
    <location>
        <position position="171"/>
    </location>
</feature>
<dbReference type="FunFam" id="3.40.50.880:FF:000010">
    <property type="entry name" value="uncharacterized protein LOC100176842 isoform X2"/>
    <property type="match status" value="1"/>
</dbReference>
<dbReference type="RefSeq" id="WP_154406652.1">
    <property type="nucleotide sequence ID" value="NZ_VUNR01000008.1"/>
</dbReference>
<organism evidence="13 14">
    <name type="scientific">Anaerovibrio slackiae</name>
    <dbReference type="NCBI Taxonomy" id="2652309"/>
    <lineage>
        <taxon>Bacteria</taxon>
        <taxon>Bacillati</taxon>
        <taxon>Bacillota</taxon>
        <taxon>Negativicutes</taxon>
        <taxon>Selenomonadales</taxon>
        <taxon>Selenomonadaceae</taxon>
        <taxon>Anaerovibrio</taxon>
    </lineage>
</organism>
<evidence type="ECO:0000256" key="10">
    <source>
        <dbReference type="HAMAP-Rule" id="MF_01615"/>
    </source>
</evidence>
<evidence type="ECO:0000256" key="7">
    <source>
        <dbReference type="ARBA" id="ARBA00049534"/>
    </source>
</evidence>
<evidence type="ECO:0000256" key="9">
    <source>
        <dbReference type="ARBA" id="ARBA00064749"/>
    </source>
</evidence>
<dbReference type="EC" id="3.5.1.2" evidence="10"/>
<evidence type="ECO:0000256" key="2">
    <source>
        <dbReference type="ARBA" id="ARBA00022801"/>
    </source>
</evidence>
<keyword evidence="4 10" id="KW-0315">Glutamine amidotransferase</keyword>
<dbReference type="GO" id="GO:1903600">
    <property type="term" value="C:glutaminase complex"/>
    <property type="evidence" value="ECO:0007669"/>
    <property type="project" value="TreeGrafter"/>
</dbReference>
<gene>
    <name evidence="10 13" type="primary">pdxT</name>
    <name evidence="13" type="ORF">FYJ84_05765</name>
</gene>
<dbReference type="GO" id="GO:0004359">
    <property type="term" value="F:glutaminase activity"/>
    <property type="evidence" value="ECO:0007669"/>
    <property type="project" value="UniProtKB-UniRule"/>
</dbReference>
<dbReference type="UniPathway" id="UPA00245"/>
<feature type="binding site" evidence="10 12">
    <location>
        <position position="106"/>
    </location>
    <ligand>
        <name>L-glutamine</name>
        <dbReference type="ChEBI" id="CHEBI:58359"/>
    </ligand>
</feature>
<dbReference type="Gene3D" id="3.40.50.880">
    <property type="match status" value="1"/>
</dbReference>
<evidence type="ECO:0000256" key="5">
    <source>
        <dbReference type="ARBA" id="ARBA00023239"/>
    </source>
</evidence>
<dbReference type="GO" id="GO:0005829">
    <property type="term" value="C:cytosol"/>
    <property type="evidence" value="ECO:0007669"/>
    <property type="project" value="TreeGrafter"/>
</dbReference>
<dbReference type="EMBL" id="VUNR01000008">
    <property type="protein sequence ID" value="MSU08490.1"/>
    <property type="molecule type" value="Genomic_DNA"/>
</dbReference>
<comment type="catalytic activity">
    <reaction evidence="6 10">
        <text>aldehydo-D-ribose 5-phosphate + D-glyceraldehyde 3-phosphate + L-glutamine = pyridoxal 5'-phosphate + L-glutamate + phosphate + 3 H2O + H(+)</text>
        <dbReference type="Rhea" id="RHEA:31507"/>
        <dbReference type="ChEBI" id="CHEBI:15377"/>
        <dbReference type="ChEBI" id="CHEBI:15378"/>
        <dbReference type="ChEBI" id="CHEBI:29985"/>
        <dbReference type="ChEBI" id="CHEBI:43474"/>
        <dbReference type="ChEBI" id="CHEBI:58273"/>
        <dbReference type="ChEBI" id="CHEBI:58359"/>
        <dbReference type="ChEBI" id="CHEBI:59776"/>
        <dbReference type="ChEBI" id="CHEBI:597326"/>
        <dbReference type="EC" id="4.3.3.6"/>
    </reaction>
</comment>
<evidence type="ECO:0000256" key="11">
    <source>
        <dbReference type="PIRSR" id="PIRSR005639-1"/>
    </source>
</evidence>
<comment type="caution">
    <text evidence="13">The sequence shown here is derived from an EMBL/GenBank/DDBJ whole genome shotgun (WGS) entry which is preliminary data.</text>
</comment>
<dbReference type="EC" id="4.3.3.6" evidence="10"/>
<evidence type="ECO:0000256" key="8">
    <source>
        <dbReference type="ARBA" id="ARBA00054599"/>
    </source>
</evidence>
<dbReference type="CDD" id="cd01749">
    <property type="entry name" value="GATase1_PB"/>
    <property type="match status" value="1"/>
</dbReference>
<evidence type="ECO:0000256" key="12">
    <source>
        <dbReference type="PIRSR" id="PIRSR005639-2"/>
    </source>
</evidence>
<accession>A0A6I2UFW0</accession>
<comment type="catalytic activity">
    <reaction evidence="7 10">
        <text>L-glutamine + H2O = L-glutamate + NH4(+)</text>
        <dbReference type="Rhea" id="RHEA:15889"/>
        <dbReference type="ChEBI" id="CHEBI:15377"/>
        <dbReference type="ChEBI" id="CHEBI:28938"/>
        <dbReference type="ChEBI" id="CHEBI:29985"/>
        <dbReference type="ChEBI" id="CHEBI:58359"/>
        <dbReference type="EC" id="3.5.1.2"/>
    </reaction>
</comment>
<proteinExistence type="inferred from homology"/>
<dbReference type="GeneID" id="96778418"/>
<keyword evidence="2 10" id="KW-0378">Hydrolase</keyword>
<dbReference type="GO" id="GO:0036381">
    <property type="term" value="F:pyridoxal 5'-phosphate synthase (glutamine hydrolysing) activity"/>
    <property type="evidence" value="ECO:0007669"/>
    <property type="project" value="UniProtKB-UniRule"/>
</dbReference>
<dbReference type="InterPro" id="IPR021196">
    <property type="entry name" value="PdxT/SNO_CS"/>
</dbReference>
<comment type="pathway">
    <text evidence="10">Cofactor biosynthesis; pyridoxal 5'-phosphate biosynthesis.</text>
</comment>
<feature type="active site" description="Nucleophile" evidence="10 11">
    <location>
        <position position="79"/>
    </location>
</feature>
<evidence type="ECO:0000313" key="13">
    <source>
        <dbReference type="EMBL" id="MSU08490.1"/>
    </source>
</evidence>
<feature type="active site" description="Charge relay system" evidence="10 11">
    <location>
        <position position="169"/>
    </location>
</feature>
<keyword evidence="5 10" id="KW-0456">Lyase</keyword>
<dbReference type="PROSITE" id="PS51273">
    <property type="entry name" value="GATASE_TYPE_1"/>
    <property type="match status" value="1"/>
</dbReference>
<dbReference type="NCBIfam" id="TIGR03800">
    <property type="entry name" value="PLP_synth_Pdx2"/>
    <property type="match status" value="1"/>
</dbReference>
<dbReference type="PANTHER" id="PTHR31559">
    <property type="entry name" value="PYRIDOXAL 5'-PHOSPHATE SYNTHASE SUBUNIT SNO"/>
    <property type="match status" value="1"/>
</dbReference>
<dbReference type="PIRSF" id="PIRSF005639">
    <property type="entry name" value="Glut_amidoT_SNO"/>
    <property type="match status" value="1"/>
</dbReference>
<dbReference type="GO" id="GO:0006543">
    <property type="term" value="P:L-glutamine catabolic process"/>
    <property type="evidence" value="ECO:0007669"/>
    <property type="project" value="UniProtKB-UniRule"/>
</dbReference>